<dbReference type="GO" id="GO:0003677">
    <property type="term" value="F:DNA binding"/>
    <property type="evidence" value="ECO:0007669"/>
    <property type="project" value="InterPro"/>
</dbReference>
<sequence length="114" mass="13180">MKKGLQTIIAKRAKISLPFLSLILSGQKRPSWRVSKRLEKVTGISAVDWIDARVNRDYLEKNYCPDNSNRRKHEHRNAHDNKTTNSSNETIQEENVTDCQQNQEILKAQNNFTG</sequence>
<dbReference type="InterPro" id="IPR010982">
    <property type="entry name" value="Lambda_DNA-bd_dom_sf"/>
</dbReference>
<keyword evidence="3" id="KW-1185">Reference proteome</keyword>
<dbReference type="EMBL" id="JACDUS010000014">
    <property type="protein sequence ID" value="MBA2882972.1"/>
    <property type="molecule type" value="Genomic_DNA"/>
</dbReference>
<dbReference type="AlphaFoldDB" id="A0A7W0CC64"/>
<evidence type="ECO:0000313" key="2">
    <source>
        <dbReference type="EMBL" id="MBA2882972.1"/>
    </source>
</evidence>
<feature type="region of interest" description="Disordered" evidence="1">
    <location>
        <begin position="61"/>
        <end position="100"/>
    </location>
</feature>
<accession>A0A7W0CC64</accession>
<dbReference type="Proteomes" id="UP000525298">
    <property type="component" value="Unassembled WGS sequence"/>
</dbReference>
<gene>
    <name evidence="2" type="ORF">HNR65_003328</name>
</gene>
<evidence type="ECO:0000313" key="3">
    <source>
        <dbReference type="Proteomes" id="UP000525298"/>
    </source>
</evidence>
<proteinExistence type="predicted"/>
<organism evidence="2 3">
    <name type="scientific">Desulfosalsimonas propionicica</name>
    <dbReference type="NCBI Taxonomy" id="332175"/>
    <lineage>
        <taxon>Bacteria</taxon>
        <taxon>Pseudomonadati</taxon>
        <taxon>Thermodesulfobacteriota</taxon>
        <taxon>Desulfobacteria</taxon>
        <taxon>Desulfobacterales</taxon>
        <taxon>Desulfosalsimonadaceae</taxon>
        <taxon>Desulfosalsimonas</taxon>
    </lineage>
</organism>
<dbReference type="RefSeq" id="WP_181552586.1">
    <property type="nucleotide sequence ID" value="NZ_JACDUS010000014.1"/>
</dbReference>
<reference evidence="2 3" key="1">
    <citation type="submission" date="2020-07" db="EMBL/GenBank/DDBJ databases">
        <title>Genomic Encyclopedia of Type Strains, Phase IV (KMG-IV): sequencing the most valuable type-strain genomes for metagenomic binning, comparative biology and taxonomic classification.</title>
        <authorList>
            <person name="Goeker M."/>
        </authorList>
    </citation>
    <scope>NUCLEOTIDE SEQUENCE [LARGE SCALE GENOMIC DNA]</scope>
    <source>
        <strain evidence="2 3">DSM 17721</strain>
    </source>
</reference>
<evidence type="ECO:0000256" key="1">
    <source>
        <dbReference type="SAM" id="MobiDB-lite"/>
    </source>
</evidence>
<dbReference type="SUPFAM" id="SSF47413">
    <property type="entry name" value="lambda repressor-like DNA-binding domains"/>
    <property type="match status" value="1"/>
</dbReference>
<comment type="caution">
    <text evidence="2">The sequence shown here is derived from an EMBL/GenBank/DDBJ whole genome shotgun (WGS) entry which is preliminary data.</text>
</comment>
<protein>
    <submittedName>
        <fullName evidence="2">Transcriptional regulator with XRE-family HTH domain</fullName>
    </submittedName>
</protein>
<name>A0A7W0CC64_9BACT</name>